<protein>
    <recommendedName>
        <fullName evidence="1">BTB domain-containing protein</fullName>
    </recommendedName>
</protein>
<keyword evidence="3" id="KW-1185">Reference proteome</keyword>
<dbReference type="InterPro" id="IPR000210">
    <property type="entry name" value="BTB/POZ_dom"/>
</dbReference>
<sequence length="238" mass="26100">MENCSTGFGDIVVKFGDEQSVATKAVLALKSVYFSRPFQGQSSVATSPFIDVGDEDPPALVFSMLRYLHGSSYKDLKLNVSIAEILNFDIGMFLLADQYDIKCLRSRATKHFYKDAENLICFGVVARGIQRLLGPGAPLLADSSLQDLAFQFCMEHVENLLQNQTFHDLLKDGSLLSPTAAGKLLVEVGGRLQLFKTGKRGPLEDLDVLLDRGSKDTSSDEELTITQNGFHIGSHTGY</sequence>
<dbReference type="SUPFAM" id="SSF54695">
    <property type="entry name" value="POZ domain"/>
    <property type="match status" value="1"/>
</dbReference>
<comment type="caution">
    <text evidence="2">The sequence shown here is derived from an EMBL/GenBank/DDBJ whole genome shotgun (WGS) entry which is preliminary data.</text>
</comment>
<dbReference type="EMBL" id="CAIJEN010000013">
    <property type="protein sequence ID" value="CAD0092141.1"/>
    <property type="molecule type" value="Genomic_DNA"/>
</dbReference>
<evidence type="ECO:0000259" key="1">
    <source>
        <dbReference type="PROSITE" id="PS50097"/>
    </source>
</evidence>
<evidence type="ECO:0000313" key="3">
    <source>
        <dbReference type="Proteomes" id="UP000716446"/>
    </source>
</evidence>
<gene>
    <name evidence="2" type="ORF">AWRI4619_LOCUS7151</name>
</gene>
<accession>A0A9N8PE70</accession>
<organism evidence="2 3">
    <name type="scientific">Aureobasidium vineae</name>
    <dbReference type="NCBI Taxonomy" id="2773715"/>
    <lineage>
        <taxon>Eukaryota</taxon>
        <taxon>Fungi</taxon>
        <taxon>Dikarya</taxon>
        <taxon>Ascomycota</taxon>
        <taxon>Pezizomycotina</taxon>
        <taxon>Dothideomycetes</taxon>
        <taxon>Dothideomycetidae</taxon>
        <taxon>Dothideales</taxon>
        <taxon>Saccotheciaceae</taxon>
        <taxon>Aureobasidium</taxon>
    </lineage>
</organism>
<reference evidence="2" key="1">
    <citation type="submission" date="2020-06" db="EMBL/GenBank/DDBJ databases">
        <authorList>
            <person name="Onetto C."/>
        </authorList>
    </citation>
    <scope>NUCLEOTIDE SEQUENCE</scope>
</reference>
<feature type="domain" description="BTB" evidence="1">
    <location>
        <begin position="9"/>
        <end position="69"/>
    </location>
</feature>
<name>A0A9N8PE70_9PEZI</name>
<dbReference type="AlphaFoldDB" id="A0A9N8PE70"/>
<dbReference type="Pfam" id="PF00651">
    <property type="entry name" value="BTB"/>
    <property type="match status" value="1"/>
</dbReference>
<evidence type="ECO:0000313" key="2">
    <source>
        <dbReference type="EMBL" id="CAD0092141.1"/>
    </source>
</evidence>
<dbReference type="PROSITE" id="PS50097">
    <property type="entry name" value="BTB"/>
    <property type="match status" value="1"/>
</dbReference>
<dbReference type="Gene3D" id="3.30.710.10">
    <property type="entry name" value="Potassium Channel Kv1.1, Chain A"/>
    <property type="match status" value="1"/>
</dbReference>
<proteinExistence type="predicted"/>
<dbReference type="InterPro" id="IPR011333">
    <property type="entry name" value="SKP1/BTB/POZ_sf"/>
</dbReference>
<dbReference type="Proteomes" id="UP000716446">
    <property type="component" value="Unassembled WGS sequence"/>
</dbReference>